<dbReference type="GeneID" id="97489933"/>
<gene>
    <name evidence="1" type="ORF">GCM10010502_70610</name>
    <name evidence="2" type="ORF">HS99_0024755</name>
</gene>
<dbReference type="InterPro" id="IPR007061">
    <property type="entry name" value="MST-like"/>
</dbReference>
<dbReference type="AlphaFoldDB" id="A0A1E7NAX7"/>
<proteinExistence type="predicted"/>
<comment type="caution">
    <text evidence="2">The sequence shown here is derived from an EMBL/GenBank/DDBJ whole genome shotgun (WGS) entry which is preliminary data.</text>
</comment>
<evidence type="ECO:0000313" key="2">
    <source>
        <dbReference type="EMBL" id="OEV37804.1"/>
    </source>
</evidence>
<reference evidence="2" key="3">
    <citation type="submission" date="2016-08" db="EMBL/GenBank/DDBJ databases">
        <title>Sequencing, Assembly and Comparative Genomics of S. aureofaciens ATCC 10762.</title>
        <authorList>
            <person name="Gradnigo J.S."/>
            <person name="Johnson N."/>
            <person name="Somerville G.A."/>
        </authorList>
    </citation>
    <scope>NUCLEOTIDE SEQUENCE [LARGE SCALE GENOMIC DNA]</scope>
    <source>
        <strain evidence="2">ATCC 10762</strain>
    </source>
</reference>
<keyword evidence="3" id="KW-1185">Reference proteome</keyword>
<evidence type="ECO:0000313" key="3">
    <source>
        <dbReference type="Proteomes" id="UP000037395"/>
    </source>
</evidence>
<dbReference type="EMBL" id="BMUB01000036">
    <property type="protein sequence ID" value="GGV05557.1"/>
    <property type="molecule type" value="Genomic_DNA"/>
</dbReference>
<dbReference type="Proteomes" id="UP000037395">
    <property type="component" value="Unassembled WGS sequence"/>
</dbReference>
<dbReference type="InterPro" id="IPR034660">
    <property type="entry name" value="DinB/YfiT-like"/>
</dbReference>
<dbReference type="Proteomes" id="UP000610124">
    <property type="component" value="Unassembled WGS sequence"/>
</dbReference>
<protein>
    <submittedName>
        <fullName evidence="2">Mini-circle protein</fullName>
    </submittedName>
</protein>
<dbReference type="KEGG" id="kau:B6264_03240"/>
<dbReference type="SUPFAM" id="SSF109854">
    <property type="entry name" value="DinB/YfiT-like putative metalloenzymes"/>
    <property type="match status" value="1"/>
</dbReference>
<evidence type="ECO:0000313" key="4">
    <source>
        <dbReference type="Proteomes" id="UP000610124"/>
    </source>
</evidence>
<organism evidence="2 3">
    <name type="scientific">Kitasatospora aureofaciens</name>
    <name type="common">Streptomyces aureofaciens</name>
    <dbReference type="NCBI Taxonomy" id="1894"/>
    <lineage>
        <taxon>Bacteria</taxon>
        <taxon>Bacillati</taxon>
        <taxon>Actinomycetota</taxon>
        <taxon>Actinomycetes</taxon>
        <taxon>Kitasatosporales</taxon>
        <taxon>Streptomycetaceae</taxon>
        <taxon>Kitasatospora</taxon>
    </lineage>
</organism>
<accession>A0A8H9HZP3</accession>
<sequence length="165" mass="18657">MGNQKRAKPPRVADERTTLTGFLQRQRDTLAMACAGLTAEQLRKKAVQPSGLSLLGLVRHMADVERTWFRNVMNGENSHAHWPRSNGGAFDVDTADPAEAFDIWHEECARSRDIVDAAKSLDVTGRYQDDVFSLRYILTHMVEEYARHNGHADLLREHLDGTTEQ</sequence>
<dbReference type="RefSeq" id="WP_030557075.1">
    <property type="nucleotide sequence ID" value="NZ_BMUB01000036.1"/>
</dbReference>
<reference evidence="3" key="4">
    <citation type="submission" date="2016-08" db="EMBL/GenBank/DDBJ databases">
        <title>Sequencing, assembly and comparative genomics of S. aureofaciens ATCC 10762.</title>
        <authorList>
            <person name="Gradnigo J.S."/>
            <person name="Johnson N."/>
            <person name="Somerville G.A."/>
        </authorList>
    </citation>
    <scope>NUCLEOTIDE SEQUENCE [LARGE SCALE GENOMIC DNA]</scope>
    <source>
        <strain evidence="3">ATCC 10762 / DSM 40127 / CCM 3239 / JCM 4008 / LMG 5968 / NBRC 12843 / NCIMB 8234 / A-377</strain>
    </source>
</reference>
<name>A0A1E7NAX7_KITAU</name>
<reference evidence="2 3" key="2">
    <citation type="submission" date="2014-07" db="EMBL/GenBank/DDBJ databases">
        <authorList>
            <person name="Zhang J.E."/>
            <person name="Yang H."/>
            <person name="Guo J."/>
            <person name="Deng Z."/>
            <person name="Luo H."/>
            <person name="Luo M."/>
            <person name="Zhao B."/>
        </authorList>
    </citation>
    <scope>NUCLEOTIDE SEQUENCE [LARGE SCALE GENOMIC DNA]</scope>
    <source>
        <strain evidence="2">ATCC 10762</strain>
        <strain evidence="3">ATCC 10762 / DSM 40127 / CCM 3239 / JCM 4008 / LMG 5968 / NBRC 12843 / NCIMB 8234 / A-377</strain>
    </source>
</reference>
<dbReference type="Pfam" id="PF04978">
    <property type="entry name" value="MST"/>
    <property type="match status" value="1"/>
</dbReference>
<reference evidence="1" key="5">
    <citation type="submission" date="2020-09" db="EMBL/GenBank/DDBJ databases">
        <authorList>
            <person name="Sun Q."/>
            <person name="Ohkuma M."/>
        </authorList>
    </citation>
    <scope>NUCLEOTIDE SEQUENCE</scope>
    <source>
        <strain evidence="1">JCM 4434</strain>
    </source>
</reference>
<reference evidence="1 4" key="1">
    <citation type="journal article" date="2014" name="Int. J. Syst. Evol. Microbiol.">
        <title>Complete genome sequence of Corynebacterium casei LMG S-19264T (=DSM 44701T), isolated from a smear-ripened cheese.</title>
        <authorList>
            <consortium name="US DOE Joint Genome Institute (JGI-PGF)"/>
            <person name="Walter F."/>
            <person name="Albersmeier A."/>
            <person name="Kalinowski J."/>
            <person name="Ruckert C."/>
        </authorList>
    </citation>
    <scope>NUCLEOTIDE SEQUENCE [LARGE SCALE GENOMIC DNA]</scope>
    <source>
        <strain evidence="1 4">JCM 4434</strain>
    </source>
</reference>
<dbReference type="OrthoDB" id="4548523at2"/>
<dbReference type="EMBL" id="JPRF03000018">
    <property type="protein sequence ID" value="OEV37804.1"/>
    <property type="molecule type" value="Genomic_DNA"/>
</dbReference>
<accession>A0A1E7NAX7</accession>
<evidence type="ECO:0000313" key="1">
    <source>
        <dbReference type="EMBL" id="GGV05557.1"/>
    </source>
</evidence>
<dbReference type="Gene3D" id="1.20.120.450">
    <property type="entry name" value="dinb family like domain"/>
    <property type="match status" value="1"/>
</dbReference>